<comment type="similarity">
    <text evidence="1 5">Belongs to the universal ribosomal protein uL2 family.</text>
</comment>
<feature type="domain" description="Large ribosomal subunit protein uL2 C-terminal" evidence="7">
    <location>
        <begin position="124"/>
        <end position="252"/>
    </location>
</feature>
<feature type="compositionally biased region" description="Basic residues" evidence="6">
    <location>
        <begin position="45"/>
        <end position="58"/>
    </location>
</feature>
<evidence type="ECO:0000256" key="1">
    <source>
        <dbReference type="ARBA" id="ARBA00005636"/>
    </source>
</evidence>
<dbReference type="PANTHER" id="PTHR13691:SF5">
    <property type="entry name" value="LARGE RIBOSOMAL SUBUNIT PROTEIN UL2M"/>
    <property type="match status" value="1"/>
</dbReference>
<dbReference type="FunFam" id="4.10.950.10:FF:000001">
    <property type="entry name" value="50S ribosomal protein L2"/>
    <property type="match status" value="1"/>
</dbReference>
<feature type="region of interest" description="Disordered" evidence="6">
    <location>
        <begin position="35"/>
        <end position="58"/>
    </location>
</feature>
<dbReference type="SMART" id="SM01383">
    <property type="entry name" value="Ribosomal_L2"/>
    <property type="match status" value="1"/>
</dbReference>
<dbReference type="Gene3D" id="2.40.50.140">
    <property type="entry name" value="Nucleic acid-binding proteins"/>
    <property type="match status" value="1"/>
</dbReference>
<dbReference type="AlphaFoldDB" id="A0A4Y6PWW9"/>
<dbReference type="GO" id="GO:0003735">
    <property type="term" value="F:structural constituent of ribosome"/>
    <property type="evidence" value="ECO:0007669"/>
    <property type="project" value="InterPro"/>
</dbReference>
<dbReference type="InterPro" id="IPR002171">
    <property type="entry name" value="Ribosomal_uL2"/>
</dbReference>
<accession>A0A5B8Y8D4</accession>
<dbReference type="PIRSF" id="PIRSF002158">
    <property type="entry name" value="Ribosomal_L2"/>
    <property type="match status" value="1"/>
</dbReference>
<evidence type="ECO:0000256" key="5">
    <source>
        <dbReference type="HAMAP-Rule" id="MF_01320"/>
    </source>
</evidence>
<comment type="subunit">
    <text evidence="5">Part of the 50S ribosomal subunit. Forms a bridge to the 30S subunit in the 70S ribosome.</text>
</comment>
<dbReference type="GO" id="GO:0002181">
    <property type="term" value="P:cytoplasmic translation"/>
    <property type="evidence" value="ECO:0007669"/>
    <property type="project" value="TreeGrafter"/>
</dbReference>
<dbReference type="InterPro" id="IPR008991">
    <property type="entry name" value="Translation_prot_SH3-like_sf"/>
</dbReference>
<feature type="compositionally biased region" description="Basic residues" evidence="6">
    <location>
        <begin position="254"/>
        <end position="279"/>
    </location>
</feature>
<organism evidence="9 10">
    <name type="scientific">Persicimonas caeni</name>
    <dbReference type="NCBI Taxonomy" id="2292766"/>
    <lineage>
        <taxon>Bacteria</taxon>
        <taxon>Deltaproteobacteria</taxon>
        <taxon>Bradymonadales</taxon>
        <taxon>Bradymonadaceae</taxon>
        <taxon>Persicimonas</taxon>
    </lineage>
</organism>
<gene>
    <name evidence="5 9" type="primary">rplB</name>
    <name evidence="9" type="ORF">FIV42_18410</name>
</gene>
<dbReference type="EMBL" id="CP041186">
    <property type="protein sequence ID" value="QDG52639.1"/>
    <property type="molecule type" value="Genomic_DNA"/>
</dbReference>
<dbReference type="PROSITE" id="PS00467">
    <property type="entry name" value="RIBOSOMAL_L2"/>
    <property type="match status" value="1"/>
</dbReference>
<evidence type="ECO:0000256" key="4">
    <source>
        <dbReference type="ARBA" id="ARBA00035242"/>
    </source>
</evidence>
<dbReference type="InterPro" id="IPR012340">
    <property type="entry name" value="NA-bd_OB-fold"/>
</dbReference>
<keyword evidence="10" id="KW-1185">Reference proteome</keyword>
<evidence type="ECO:0000259" key="8">
    <source>
        <dbReference type="SMART" id="SM01383"/>
    </source>
</evidence>
<keyword evidence="5" id="KW-0694">RNA-binding</keyword>
<protein>
    <recommendedName>
        <fullName evidence="4 5">Large ribosomal subunit protein uL2</fullName>
    </recommendedName>
</protein>
<dbReference type="RefSeq" id="WP_141199104.1">
    <property type="nucleotide sequence ID" value="NZ_CP041186.1"/>
</dbReference>
<evidence type="ECO:0000256" key="6">
    <source>
        <dbReference type="SAM" id="MobiDB-lite"/>
    </source>
</evidence>
<comment type="function">
    <text evidence="5">One of the primary rRNA binding proteins. Required for association of the 30S and 50S subunits to form the 70S ribosome, for tRNA binding and peptide bond formation. It has been suggested to have peptidyltransferase activity; this is somewhat controversial. Makes several contacts with the 16S rRNA in the 70S ribosome.</text>
</comment>
<evidence type="ECO:0000256" key="2">
    <source>
        <dbReference type="ARBA" id="ARBA00022980"/>
    </source>
</evidence>
<keyword evidence="3 5" id="KW-0687">Ribonucleoprotein</keyword>
<dbReference type="InterPro" id="IPR014722">
    <property type="entry name" value="Rib_uL2_dom2"/>
</dbReference>
<dbReference type="NCBIfam" id="TIGR01171">
    <property type="entry name" value="rplB_bact"/>
    <property type="match status" value="1"/>
</dbReference>
<evidence type="ECO:0000256" key="3">
    <source>
        <dbReference type="ARBA" id="ARBA00023274"/>
    </source>
</evidence>
<sequence>MGTKNYKPTAPGRRFARLQDFDEVTKGAPEKGLTQALTKSGGRNNKGRMTVRRRGGGHKRRYRTIDFKRNKVGVPAKVAAIEYDPNRSAFIALLHYADGEKAYILAPQKLKVGDEIVSSKNADITPGNALKLKHMPVGTVVHNVELKPGKGGQMARSAGCWAQLMAKEGKYGLMKLPSGELRRVLLECRATVGSVSNREHENVSLGKAGRARWLGRRPSVRGVAMNPIDHPHGGGEGRTAGGRHPVTPWGKGTKGLKTRKNKRTDKFIQRRRKTKKKKG</sequence>
<dbReference type="Gene3D" id="2.30.30.30">
    <property type="match status" value="1"/>
</dbReference>
<evidence type="ECO:0000259" key="7">
    <source>
        <dbReference type="SMART" id="SM01382"/>
    </source>
</evidence>
<feature type="region of interest" description="Disordered" evidence="6">
    <location>
        <begin position="223"/>
        <end position="279"/>
    </location>
</feature>
<dbReference type="SMART" id="SM01382">
    <property type="entry name" value="Ribosomal_L2_C"/>
    <property type="match status" value="1"/>
</dbReference>
<dbReference type="SUPFAM" id="SSF50104">
    <property type="entry name" value="Translation proteins SH3-like domain"/>
    <property type="match status" value="1"/>
</dbReference>
<dbReference type="Pfam" id="PF00181">
    <property type="entry name" value="Ribosomal_L2_N"/>
    <property type="match status" value="1"/>
</dbReference>
<keyword evidence="5" id="KW-0699">rRNA-binding</keyword>
<dbReference type="PANTHER" id="PTHR13691">
    <property type="entry name" value="RIBOSOMAL PROTEIN L2"/>
    <property type="match status" value="1"/>
</dbReference>
<dbReference type="Pfam" id="PF03947">
    <property type="entry name" value="Ribosomal_L2_C"/>
    <property type="match status" value="1"/>
</dbReference>
<dbReference type="InterPro" id="IPR022669">
    <property type="entry name" value="Ribosomal_uL2_C"/>
</dbReference>
<dbReference type="InterPro" id="IPR005880">
    <property type="entry name" value="Ribosomal_uL2_bac/org-type"/>
</dbReference>
<reference evidence="9 10" key="1">
    <citation type="submission" date="2019-06" db="EMBL/GenBank/DDBJ databases">
        <title>Persicimonas caeni gen. nov., sp. nov., a predatory bacterium isolated from solar saltern.</title>
        <authorList>
            <person name="Wang S."/>
        </authorList>
    </citation>
    <scope>NUCLEOTIDE SEQUENCE [LARGE SCALE GENOMIC DNA]</scope>
    <source>
        <strain evidence="9 10">YN101</strain>
    </source>
</reference>
<name>A0A4Y6PWW9_PERCE</name>
<dbReference type="InterPro" id="IPR022666">
    <property type="entry name" value="Ribosomal_uL2_RNA-bd_dom"/>
</dbReference>
<feature type="domain" description="Large ribosomal subunit protein uL2 RNA-binding" evidence="8">
    <location>
        <begin position="42"/>
        <end position="118"/>
    </location>
</feature>
<dbReference type="HAMAP" id="MF_01320_B">
    <property type="entry name" value="Ribosomal_uL2_B"/>
    <property type="match status" value="1"/>
</dbReference>
<dbReference type="InterPro" id="IPR022671">
    <property type="entry name" value="Ribosomal_uL2_CS"/>
</dbReference>
<keyword evidence="2 5" id="KW-0689">Ribosomal protein</keyword>
<dbReference type="InterPro" id="IPR014726">
    <property type="entry name" value="Ribosomal_uL2_dom3"/>
</dbReference>
<dbReference type="GO" id="GO:0019843">
    <property type="term" value="F:rRNA binding"/>
    <property type="evidence" value="ECO:0007669"/>
    <property type="project" value="UniProtKB-UniRule"/>
</dbReference>
<dbReference type="FunFam" id="2.40.50.140:FF:000003">
    <property type="entry name" value="50S ribosomal protein L2"/>
    <property type="match status" value="1"/>
</dbReference>
<dbReference type="Gene3D" id="4.10.950.10">
    <property type="entry name" value="Ribosomal protein L2, domain 3"/>
    <property type="match status" value="1"/>
</dbReference>
<dbReference type="GO" id="GO:0015934">
    <property type="term" value="C:large ribosomal subunit"/>
    <property type="evidence" value="ECO:0007669"/>
    <property type="project" value="InterPro"/>
</dbReference>
<proteinExistence type="inferred from homology"/>
<evidence type="ECO:0000313" key="10">
    <source>
        <dbReference type="Proteomes" id="UP000315995"/>
    </source>
</evidence>
<evidence type="ECO:0000313" key="9">
    <source>
        <dbReference type="EMBL" id="QDG52639.1"/>
    </source>
</evidence>
<accession>A0A4Y6PWW9</accession>
<dbReference type="Proteomes" id="UP000315995">
    <property type="component" value="Chromosome"/>
</dbReference>
<dbReference type="SUPFAM" id="SSF50249">
    <property type="entry name" value="Nucleic acid-binding proteins"/>
    <property type="match status" value="1"/>
</dbReference>
<dbReference type="OrthoDB" id="9778722at2"/>
<dbReference type="GO" id="GO:0016740">
    <property type="term" value="F:transferase activity"/>
    <property type="evidence" value="ECO:0007669"/>
    <property type="project" value="InterPro"/>
</dbReference>
<dbReference type="FunFam" id="2.30.30.30:FF:000001">
    <property type="entry name" value="50S ribosomal protein L2"/>
    <property type="match status" value="1"/>
</dbReference>